<protein>
    <submittedName>
        <fullName evidence="1">UDP-4-amino-4-deoxy-L-arabinose--oxoglutarate aminotransferase</fullName>
        <ecNumber evidence="1">2.6.1.87</ecNumber>
    </submittedName>
</protein>
<evidence type="ECO:0000313" key="1">
    <source>
        <dbReference type="EMBL" id="OIR00899.1"/>
    </source>
</evidence>
<dbReference type="InterPro" id="IPR015422">
    <property type="entry name" value="PyrdxlP-dep_Trfase_small"/>
</dbReference>
<dbReference type="PANTHER" id="PTHR30244">
    <property type="entry name" value="TRANSAMINASE"/>
    <property type="match status" value="1"/>
</dbReference>
<accession>A0A1J5RYW0</accession>
<dbReference type="Pfam" id="PF01041">
    <property type="entry name" value="DegT_DnrJ_EryC1"/>
    <property type="match status" value="1"/>
</dbReference>
<dbReference type="Gene3D" id="3.40.640.10">
    <property type="entry name" value="Type I PLP-dependent aspartate aminotransferase-like (Major domain)"/>
    <property type="match status" value="1"/>
</dbReference>
<dbReference type="GO" id="GO:0000271">
    <property type="term" value="P:polysaccharide biosynthetic process"/>
    <property type="evidence" value="ECO:0007669"/>
    <property type="project" value="TreeGrafter"/>
</dbReference>
<dbReference type="EMBL" id="MLJW01000090">
    <property type="protein sequence ID" value="OIR00899.1"/>
    <property type="molecule type" value="Genomic_DNA"/>
</dbReference>
<dbReference type="GO" id="GO:0099620">
    <property type="term" value="F:UDP-4-amino-4-deoxy-L-arabinose aminotransferase"/>
    <property type="evidence" value="ECO:0007669"/>
    <property type="project" value="UniProtKB-EC"/>
</dbReference>
<dbReference type="PANTHER" id="PTHR30244:SF34">
    <property type="entry name" value="DTDP-4-AMINO-4,6-DIDEOXYGALACTOSE TRANSAMINASE"/>
    <property type="match status" value="1"/>
</dbReference>
<reference evidence="1" key="1">
    <citation type="submission" date="2016-10" db="EMBL/GenBank/DDBJ databases">
        <title>Sequence of Gallionella enrichment culture.</title>
        <authorList>
            <person name="Poehlein A."/>
            <person name="Muehling M."/>
            <person name="Daniel R."/>
        </authorList>
    </citation>
    <scope>NUCLEOTIDE SEQUENCE</scope>
</reference>
<organism evidence="1">
    <name type="scientific">mine drainage metagenome</name>
    <dbReference type="NCBI Taxonomy" id="410659"/>
    <lineage>
        <taxon>unclassified sequences</taxon>
        <taxon>metagenomes</taxon>
        <taxon>ecological metagenomes</taxon>
    </lineage>
</organism>
<keyword evidence="1" id="KW-0808">Transferase</keyword>
<dbReference type="CDD" id="cd00616">
    <property type="entry name" value="AHBA_syn"/>
    <property type="match status" value="1"/>
</dbReference>
<dbReference type="InterPro" id="IPR015424">
    <property type="entry name" value="PyrdxlP-dep_Trfase"/>
</dbReference>
<dbReference type="EC" id="2.6.1.87" evidence="1"/>
<dbReference type="InterPro" id="IPR000653">
    <property type="entry name" value="DegT/StrS_aminotransferase"/>
</dbReference>
<dbReference type="SUPFAM" id="SSF53383">
    <property type="entry name" value="PLP-dependent transferases"/>
    <property type="match status" value="1"/>
</dbReference>
<dbReference type="InterPro" id="IPR015421">
    <property type="entry name" value="PyrdxlP-dep_Trfase_major"/>
</dbReference>
<gene>
    <name evidence="1" type="primary">arnB_8</name>
    <name evidence="1" type="ORF">GALL_170390</name>
</gene>
<dbReference type="Gene3D" id="3.90.1150.10">
    <property type="entry name" value="Aspartate Aminotransferase, domain 1"/>
    <property type="match status" value="1"/>
</dbReference>
<dbReference type="GO" id="GO:0030170">
    <property type="term" value="F:pyridoxal phosphate binding"/>
    <property type="evidence" value="ECO:0007669"/>
    <property type="project" value="TreeGrafter"/>
</dbReference>
<name>A0A1J5RYW0_9ZZZZ</name>
<dbReference type="AlphaFoldDB" id="A0A1J5RYW0"/>
<keyword evidence="1" id="KW-0032">Aminotransferase</keyword>
<comment type="caution">
    <text evidence="1">The sequence shown here is derived from an EMBL/GenBank/DDBJ whole genome shotgun (WGS) entry which is preliminary data.</text>
</comment>
<proteinExistence type="predicted"/>
<dbReference type="PIRSF" id="PIRSF000390">
    <property type="entry name" value="PLP_StrS"/>
    <property type="match status" value="1"/>
</dbReference>
<sequence length="377" mass="41158">MIPFLPFTRPTIDEETIAAVGEVLRSGWLTSGPKVKAFEAALSDYCGGRPVRAFSSATAAMEVALRLAGVGPGDEVITTPLTWVACANVVLTLGARPVLVDIDPETRNIDLALIEAAVTERTRALLPVDLAGLPVDRDRLYAIAQRHSLRVVEDAAQSFGASWRGRRIGSSFGQGRDFVSFSFHANKNITTGEGGALVLPDDIDPGLCERLRLQGVERFPDGTMDVDVLGGKFNLTDIAATIGLGQLKHLEAFTSRRHELARRYFEHFHRLAIPGLELPPADFENSNWHMYQVLLPETAARGAFIKAMQERGIGIGVHYPALHLFSLYRRLGFKPGDFPRAERVGRQTVTLPLFPAMHDADVDRVCVAVAEVLKTAA</sequence>